<evidence type="ECO:0000256" key="2">
    <source>
        <dbReference type="RuleBase" id="RU366034"/>
    </source>
</evidence>
<dbReference type="Gene3D" id="1.10.600.10">
    <property type="entry name" value="Farnesyl Diphosphate Synthase"/>
    <property type="match status" value="1"/>
</dbReference>
<keyword evidence="2" id="KW-0460">Magnesium</keyword>
<organism evidence="3 4">
    <name type="scientific">Streptomyces lacrimifluminis</name>
    <dbReference type="NCBI Taxonomy" id="1500077"/>
    <lineage>
        <taxon>Bacteria</taxon>
        <taxon>Bacillati</taxon>
        <taxon>Actinomycetota</taxon>
        <taxon>Actinomycetes</taxon>
        <taxon>Kitasatosporales</taxon>
        <taxon>Streptomycetaceae</taxon>
        <taxon>Streptomyces</taxon>
    </lineage>
</organism>
<accession>A0A917NRJ8</accession>
<keyword evidence="1 2" id="KW-0456">Lyase</keyword>
<dbReference type="PANTHER" id="PTHR35201">
    <property type="entry name" value="TERPENE SYNTHASE"/>
    <property type="match status" value="1"/>
</dbReference>
<evidence type="ECO:0000313" key="3">
    <source>
        <dbReference type="EMBL" id="GGJ18688.1"/>
    </source>
</evidence>
<dbReference type="EMBL" id="BMMU01000003">
    <property type="protein sequence ID" value="GGJ18688.1"/>
    <property type="molecule type" value="Genomic_DNA"/>
</dbReference>
<dbReference type="GO" id="GO:0010333">
    <property type="term" value="F:terpene synthase activity"/>
    <property type="evidence" value="ECO:0007669"/>
    <property type="project" value="InterPro"/>
</dbReference>
<protein>
    <recommendedName>
        <fullName evidence="2">Terpene synthase</fullName>
        <ecNumber evidence="2">4.2.3.-</ecNumber>
    </recommendedName>
</protein>
<comment type="caution">
    <text evidence="3">The sequence shown here is derived from an EMBL/GenBank/DDBJ whole genome shotgun (WGS) entry which is preliminary data.</text>
</comment>
<reference evidence="3" key="1">
    <citation type="journal article" date="2014" name="Int. J. Syst. Evol. Microbiol.">
        <title>Complete genome sequence of Corynebacterium casei LMG S-19264T (=DSM 44701T), isolated from a smear-ripened cheese.</title>
        <authorList>
            <consortium name="US DOE Joint Genome Institute (JGI-PGF)"/>
            <person name="Walter F."/>
            <person name="Albersmeier A."/>
            <person name="Kalinowski J."/>
            <person name="Ruckert C."/>
        </authorList>
    </citation>
    <scope>NUCLEOTIDE SEQUENCE</scope>
    <source>
        <strain evidence="3">CGMCC 4.7272</strain>
    </source>
</reference>
<keyword evidence="2" id="KW-0479">Metal-binding</keyword>
<dbReference type="PANTHER" id="PTHR35201:SF4">
    <property type="entry name" value="BETA-PINACENE SYNTHASE-RELATED"/>
    <property type="match status" value="1"/>
</dbReference>
<gene>
    <name evidence="3" type="ORF">GCM10012282_13560</name>
</gene>
<dbReference type="Proteomes" id="UP000625682">
    <property type="component" value="Unassembled WGS sequence"/>
</dbReference>
<dbReference type="GO" id="GO:0046872">
    <property type="term" value="F:metal ion binding"/>
    <property type="evidence" value="ECO:0007669"/>
    <property type="project" value="UniProtKB-KW"/>
</dbReference>
<dbReference type="InterPro" id="IPR008949">
    <property type="entry name" value="Isoprenoid_synthase_dom_sf"/>
</dbReference>
<comment type="cofactor">
    <cofactor evidence="2">
        <name>Mg(2+)</name>
        <dbReference type="ChEBI" id="CHEBI:18420"/>
    </cofactor>
</comment>
<evidence type="ECO:0000313" key="4">
    <source>
        <dbReference type="Proteomes" id="UP000625682"/>
    </source>
</evidence>
<dbReference type="Pfam" id="PF19086">
    <property type="entry name" value="Terpene_syn_C_2"/>
    <property type="match status" value="1"/>
</dbReference>
<sequence>MPPLELDVPFALRMNPRLAEALPEHVQRLRSFCLPEKVYLAQRCPDIVGGWWPEANGEQLDLGLDFFAWLFLVDDAFDGLNAQDAEKLIKTFTGVVEGTGGNGDGRVDFFADVWDRQCKGMSARYCRRAADNWTKVFDALLTEVANIAEGHLPTIEEYRDIRYRSGYMPPILDMTERLRGFELTPEVHADPVFQTLYDANVWCLNLVDDLFSFEKEAAQGEPHNMVLVVERERGYSRSEAINTVVSMLGEHFTDFLTAEAQLSAALETRGVSLADRAKTYAFVDDLRSSCASSYYWCRSSPRYTGEMEWLSFRDE</sequence>
<dbReference type="AlphaFoldDB" id="A0A917NRJ8"/>
<reference evidence="3" key="2">
    <citation type="submission" date="2020-09" db="EMBL/GenBank/DDBJ databases">
        <authorList>
            <person name="Sun Q."/>
            <person name="Zhou Y."/>
        </authorList>
    </citation>
    <scope>NUCLEOTIDE SEQUENCE</scope>
    <source>
        <strain evidence="3">CGMCC 4.7272</strain>
    </source>
</reference>
<comment type="similarity">
    <text evidence="2">Belongs to the terpene synthase family.</text>
</comment>
<keyword evidence="4" id="KW-1185">Reference proteome</keyword>
<dbReference type="SUPFAM" id="SSF48576">
    <property type="entry name" value="Terpenoid synthases"/>
    <property type="match status" value="1"/>
</dbReference>
<dbReference type="RefSeq" id="WP_189146322.1">
    <property type="nucleotide sequence ID" value="NZ_BAABER010000003.1"/>
</dbReference>
<name>A0A917NRJ8_9ACTN</name>
<dbReference type="EC" id="4.2.3.-" evidence="2"/>
<dbReference type="InterPro" id="IPR034686">
    <property type="entry name" value="Terpene_cyclase-like_2"/>
</dbReference>
<proteinExistence type="inferred from homology"/>
<evidence type="ECO:0000256" key="1">
    <source>
        <dbReference type="ARBA" id="ARBA00023239"/>
    </source>
</evidence>